<keyword evidence="3" id="KW-1185">Reference proteome</keyword>
<proteinExistence type="predicted"/>
<dbReference type="EMBL" id="JAAOIC020000002">
    <property type="protein sequence ID" value="KAG8042460.1"/>
    <property type="molecule type" value="Genomic_DNA"/>
</dbReference>
<evidence type="ECO:0000313" key="2">
    <source>
        <dbReference type="EMBL" id="KAG8042460.1"/>
    </source>
</evidence>
<feature type="region of interest" description="Disordered" evidence="1">
    <location>
        <begin position="183"/>
        <end position="208"/>
    </location>
</feature>
<evidence type="ECO:0000313" key="3">
    <source>
        <dbReference type="Proteomes" id="UP000729913"/>
    </source>
</evidence>
<protein>
    <submittedName>
        <fullName evidence="2">Uncharacterized protein</fullName>
    </submittedName>
</protein>
<feature type="compositionally biased region" description="Pro residues" evidence="1">
    <location>
        <begin position="199"/>
        <end position="208"/>
    </location>
</feature>
<gene>
    <name evidence="2" type="ORF">G9C98_005094</name>
</gene>
<accession>A0A8J5RBZ0</accession>
<reference evidence="2" key="1">
    <citation type="submission" date="2020-03" db="EMBL/GenBank/DDBJ databases">
        <authorList>
            <person name="Chebbi M.A."/>
            <person name="Drezen J.M."/>
        </authorList>
    </citation>
    <scope>NUCLEOTIDE SEQUENCE</scope>
    <source>
        <tissue evidence="2">Whole body</tissue>
    </source>
</reference>
<dbReference type="AlphaFoldDB" id="A0A8J5RBZ0"/>
<evidence type="ECO:0000256" key="1">
    <source>
        <dbReference type="SAM" id="MobiDB-lite"/>
    </source>
</evidence>
<sequence>MRKSSVDQIYKALLVLWTAESYNKIFTYSDKFKNTAIDVNVSKLNSHDLGILNYARIDYLARNTGFYSPISEQDRSINITCKTSNTSLLTQRLERGSRFSGNLTEEDLCALNITHTVPRRCIFTAQLTQILNLLNERQKLIVQIGANGYEAKSIENLMDYIIENLNKSIQKLINAVETELEQPQQTFPTYPEPSTVGDPFPPPSIENR</sequence>
<reference evidence="2" key="2">
    <citation type="submission" date="2021-04" db="EMBL/GenBank/DDBJ databases">
        <title>Genome-wide patterns of bracovirus chromosomal integration into multiple host tissues during parasitism.</title>
        <authorList>
            <person name="Chebbi M.A.C."/>
        </authorList>
    </citation>
    <scope>NUCLEOTIDE SEQUENCE</scope>
    <source>
        <tissue evidence="2">Whole body</tissue>
    </source>
</reference>
<name>A0A8J5RBZ0_9HYME</name>
<organism evidence="2 3">
    <name type="scientific">Cotesia typhae</name>
    <dbReference type="NCBI Taxonomy" id="2053667"/>
    <lineage>
        <taxon>Eukaryota</taxon>
        <taxon>Metazoa</taxon>
        <taxon>Ecdysozoa</taxon>
        <taxon>Arthropoda</taxon>
        <taxon>Hexapoda</taxon>
        <taxon>Insecta</taxon>
        <taxon>Pterygota</taxon>
        <taxon>Neoptera</taxon>
        <taxon>Endopterygota</taxon>
        <taxon>Hymenoptera</taxon>
        <taxon>Apocrita</taxon>
        <taxon>Ichneumonoidea</taxon>
        <taxon>Braconidae</taxon>
        <taxon>Microgastrinae</taxon>
        <taxon>Cotesia</taxon>
    </lineage>
</organism>
<comment type="caution">
    <text evidence="2">The sequence shown here is derived from an EMBL/GenBank/DDBJ whole genome shotgun (WGS) entry which is preliminary data.</text>
</comment>
<dbReference type="Proteomes" id="UP000729913">
    <property type="component" value="Unassembled WGS sequence"/>
</dbReference>
<dbReference type="OrthoDB" id="7679338at2759"/>